<dbReference type="GO" id="GO:0005737">
    <property type="term" value="C:cytoplasm"/>
    <property type="evidence" value="ECO:0007669"/>
    <property type="project" value="UniProtKB-SubCell"/>
</dbReference>
<comment type="similarity">
    <text evidence="2">Belongs to the TBCC family.</text>
</comment>
<dbReference type="AlphaFoldDB" id="A0AAD4IVE7"/>
<dbReference type="Gene3D" id="1.20.58.1250">
    <property type="entry name" value="Tubulin Binding Cofactor C, N-terminal domain"/>
    <property type="match status" value="1"/>
</dbReference>
<evidence type="ECO:0000256" key="6">
    <source>
        <dbReference type="ARBA" id="ARBA00026055"/>
    </source>
</evidence>
<dbReference type="InterPro" id="IPR027684">
    <property type="entry name" value="TBCC"/>
</dbReference>
<gene>
    <name evidence="9" type="ORF">C2S53_015125</name>
</gene>
<dbReference type="SMART" id="SM00673">
    <property type="entry name" value="CARP"/>
    <property type="match status" value="2"/>
</dbReference>
<evidence type="ECO:0000313" key="9">
    <source>
        <dbReference type="EMBL" id="KAH6822046.1"/>
    </source>
</evidence>
<keyword evidence="3" id="KW-0963">Cytoplasm</keyword>
<dbReference type="InterPro" id="IPR038397">
    <property type="entry name" value="TBCC_N_sf"/>
</dbReference>
<protein>
    <submittedName>
        <fullName evidence="9">C-CAP/cofactor C-like domain-containing protein</fullName>
    </submittedName>
</protein>
<sequence>MEEEQPSHDFGAGALERKHAAMLERLANRHHSRVSAKPDSNSSESTQSFLSRFSQSKLSIEAQLSRIREQEDPNRKTDLDAISLEISALEKLVAEYAYSLPPYEVRNSLSAITHLRQALDDVSAAVAPKKKFSFKNKPSKKTTPAAADRKAEVVGGSENKINEGLGNLGFRDLSAAPGFRNRGKEKLVKEFERGELDVRNGEFTLSDLRDCEVRLKGFLRALFVDNVVDCKVYVGVVMGSVLIERAEGCVFLLASHQIRIHNAKNCDFYLRVRSRPIIEDCSGVRFAPYCLSYQGMEEDLAEANLGEETGNWANVDDFRWLRAVQSPNWSVLPEGDRIGMVDISYAGKAD</sequence>
<dbReference type="PANTHER" id="PTHR15139:SF0">
    <property type="entry name" value="TUBULIN-SPECIFIC CHAPERONE C"/>
    <property type="match status" value="1"/>
</dbReference>
<reference evidence="9 10" key="1">
    <citation type="journal article" date="2021" name="Nat. Commun.">
        <title>Incipient diploidization of the medicinal plant Perilla within 10,000 years.</title>
        <authorList>
            <person name="Zhang Y."/>
            <person name="Shen Q."/>
            <person name="Leng L."/>
            <person name="Zhang D."/>
            <person name="Chen S."/>
            <person name="Shi Y."/>
            <person name="Ning Z."/>
            <person name="Chen S."/>
        </authorList>
    </citation>
    <scope>NUCLEOTIDE SEQUENCE [LARGE SCALE GENOMIC DNA]</scope>
    <source>
        <strain evidence="10">cv. PC099</strain>
    </source>
</reference>
<organism evidence="9 10">
    <name type="scientific">Perilla frutescens var. hirtella</name>
    <name type="common">Perilla citriodora</name>
    <name type="synonym">Perilla setoyensis</name>
    <dbReference type="NCBI Taxonomy" id="608512"/>
    <lineage>
        <taxon>Eukaryota</taxon>
        <taxon>Viridiplantae</taxon>
        <taxon>Streptophyta</taxon>
        <taxon>Embryophyta</taxon>
        <taxon>Tracheophyta</taxon>
        <taxon>Spermatophyta</taxon>
        <taxon>Magnoliopsida</taxon>
        <taxon>eudicotyledons</taxon>
        <taxon>Gunneridae</taxon>
        <taxon>Pentapetalae</taxon>
        <taxon>asterids</taxon>
        <taxon>lamiids</taxon>
        <taxon>Lamiales</taxon>
        <taxon>Lamiaceae</taxon>
        <taxon>Nepetoideae</taxon>
        <taxon>Elsholtzieae</taxon>
        <taxon>Perilla</taxon>
    </lineage>
</organism>
<evidence type="ECO:0000256" key="7">
    <source>
        <dbReference type="SAM" id="MobiDB-lite"/>
    </source>
</evidence>
<dbReference type="InterPro" id="IPR012945">
    <property type="entry name" value="Tubulin-bd_cofactor_C_dom"/>
</dbReference>
<dbReference type="Pfam" id="PF16752">
    <property type="entry name" value="TBCC_N"/>
    <property type="match status" value="1"/>
</dbReference>
<dbReference type="GO" id="GO:0015631">
    <property type="term" value="F:tubulin binding"/>
    <property type="evidence" value="ECO:0007669"/>
    <property type="project" value="InterPro"/>
</dbReference>
<comment type="subunit">
    <text evidence="6">Supercomplex made of cofactors A to E. Cofactors A and D function by capturing and stabilizing tubulin in a quasi-native conformation. Cofactor E binds to the cofactor D-tubulin complex; interaction with cofactor C then causes the release of tubulin polypeptides that are committed to the native state.</text>
</comment>
<evidence type="ECO:0000256" key="1">
    <source>
        <dbReference type="ARBA" id="ARBA00004496"/>
    </source>
</evidence>
<dbReference type="GO" id="GO:0007021">
    <property type="term" value="P:tubulin complex assembly"/>
    <property type="evidence" value="ECO:0007669"/>
    <property type="project" value="TreeGrafter"/>
</dbReference>
<keyword evidence="5" id="KW-0143">Chaperone</keyword>
<proteinExistence type="inferred from homology"/>
<evidence type="ECO:0000256" key="4">
    <source>
        <dbReference type="ARBA" id="ARBA00022990"/>
    </source>
</evidence>
<dbReference type="Pfam" id="PF07986">
    <property type="entry name" value="TBCC"/>
    <property type="match status" value="1"/>
</dbReference>
<dbReference type="InterPro" id="IPR016098">
    <property type="entry name" value="CAP/MinC_C"/>
</dbReference>
<feature type="domain" description="C-CAP/cofactor C-like" evidence="8">
    <location>
        <begin position="177"/>
        <end position="320"/>
    </location>
</feature>
<accession>A0AAD4IVE7</accession>
<feature type="compositionally biased region" description="Polar residues" evidence="7">
    <location>
        <begin position="38"/>
        <end position="48"/>
    </location>
</feature>
<comment type="caution">
    <text evidence="9">The sequence shown here is derived from an EMBL/GenBank/DDBJ whole genome shotgun (WGS) entry which is preliminary data.</text>
</comment>
<evidence type="ECO:0000313" key="10">
    <source>
        <dbReference type="Proteomes" id="UP001190926"/>
    </source>
</evidence>
<dbReference type="PANTHER" id="PTHR15139">
    <property type="entry name" value="TUBULIN FOLDING COFACTOR C"/>
    <property type="match status" value="1"/>
</dbReference>
<dbReference type="EMBL" id="SDAM02001747">
    <property type="protein sequence ID" value="KAH6822046.1"/>
    <property type="molecule type" value="Genomic_DNA"/>
</dbReference>
<keyword evidence="10" id="KW-1185">Reference proteome</keyword>
<keyword evidence="4" id="KW-0007">Acetylation</keyword>
<evidence type="ECO:0000259" key="8">
    <source>
        <dbReference type="PROSITE" id="PS51329"/>
    </source>
</evidence>
<name>A0AAD4IVE7_PERFH</name>
<feature type="region of interest" description="Disordered" evidence="7">
    <location>
        <begin position="21"/>
        <end position="48"/>
    </location>
</feature>
<evidence type="ECO:0000256" key="2">
    <source>
        <dbReference type="ARBA" id="ARBA00008848"/>
    </source>
</evidence>
<evidence type="ECO:0000256" key="5">
    <source>
        <dbReference type="ARBA" id="ARBA00023186"/>
    </source>
</evidence>
<evidence type="ECO:0000256" key="3">
    <source>
        <dbReference type="ARBA" id="ARBA00022490"/>
    </source>
</evidence>
<dbReference type="Proteomes" id="UP001190926">
    <property type="component" value="Unassembled WGS sequence"/>
</dbReference>
<dbReference type="Gene3D" id="2.160.20.70">
    <property type="match status" value="1"/>
</dbReference>
<dbReference type="GO" id="GO:0007023">
    <property type="term" value="P:post-chaperonin tubulin folding pathway"/>
    <property type="evidence" value="ECO:0007669"/>
    <property type="project" value="InterPro"/>
</dbReference>
<comment type="subcellular location">
    <subcellularLocation>
        <location evidence="1">Cytoplasm</location>
    </subcellularLocation>
</comment>
<dbReference type="InterPro" id="IPR006599">
    <property type="entry name" value="CARP_motif"/>
</dbReference>
<dbReference type="InterPro" id="IPR031925">
    <property type="entry name" value="TBCC_N"/>
</dbReference>
<dbReference type="InterPro" id="IPR017901">
    <property type="entry name" value="C-CAP_CF_C-like"/>
</dbReference>
<dbReference type="PROSITE" id="PS51329">
    <property type="entry name" value="C_CAP_COFACTOR_C"/>
    <property type="match status" value="1"/>
</dbReference>